<feature type="domain" description="Glycosyl transferase family 1" evidence="3">
    <location>
        <begin position="188"/>
        <end position="350"/>
    </location>
</feature>
<dbReference type="CDD" id="cd03801">
    <property type="entry name" value="GT4_PimA-like"/>
    <property type="match status" value="1"/>
</dbReference>
<dbReference type="Gene3D" id="3.40.50.2000">
    <property type="entry name" value="Glycogen Phosphorylase B"/>
    <property type="match status" value="2"/>
</dbReference>
<organism evidence="5 6">
    <name type="scientific">Rhodococcoides trifolii</name>
    <dbReference type="NCBI Taxonomy" id="908250"/>
    <lineage>
        <taxon>Bacteria</taxon>
        <taxon>Bacillati</taxon>
        <taxon>Actinomycetota</taxon>
        <taxon>Actinomycetes</taxon>
        <taxon>Mycobacteriales</taxon>
        <taxon>Nocardiaceae</taxon>
        <taxon>Rhodococcoides</taxon>
    </lineage>
</organism>
<dbReference type="Proteomes" id="UP000654257">
    <property type="component" value="Unassembled WGS sequence"/>
</dbReference>
<proteinExistence type="predicted"/>
<dbReference type="RefSeq" id="WP_188547950.1">
    <property type="nucleotide sequence ID" value="NZ_BMCU01000009.1"/>
</dbReference>
<dbReference type="Pfam" id="PF00534">
    <property type="entry name" value="Glycos_transf_1"/>
    <property type="match status" value="1"/>
</dbReference>
<evidence type="ECO:0000259" key="3">
    <source>
        <dbReference type="Pfam" id="PF00534"/>
    </source>
</evidence>
<gene>
    <name evidence="5" type="ORF">GCM10007304_48700</name>
</gene>
<dbReference type="PANTHER" id="PTHR12526">
    <property type="entry name" value="GLYCOSYLTRANSFERASE"/>
    <property type="match status" value="1"/>
</dbReference>
<keyword evidence="1" id="KW-0328">Glycosyltransferase</keyword>
<evidence type="ECO:0000256" key="2">
    <source>
        <dbReference type="ARBA" id="ARBA00022679"/>
    </source>
</evidence>
<keyword evidence="2 5" id="KW-0808">Transferase</keyword>
<reference evidence="5" key="2">
    <citation type="submission" date="2020-09" db="EMBL/GenBank/DDBJ databases">
        <authorList>
            <person name="Sun Q."/>
            <person name="Sedlacek I."/>
        </authorList>
    </citation>
    <scope>NUCLEOTIDE SEQUENCE</scope>
    <source>
        <strain evidence="5">CCM 7905</strain>
    </source>
</reference>
<feature type="domain" description="Glycosyltransferase subfamily 4-like N-terminal" evidence="4">
    <location>
        <begin position="27"/>
        <end position="178"/>
    </location>
</feature>
<evidence type="ECO:0000313" key="5">
    <source>
        <dbReference type="EMBL" id="GGG29081.1"/>
    </source>
</evidence>
<dbReference type="InterPro" id="IPR028098">
    <property type="entry name" value="Glyco_trans_4-like_N"/>
</dbReference>
<dbReference type="Pfam" id="PF13439">
    <property type="entry name" value="Glyco_transf_4"/>
    <property type="match status" value="1"/>
</dbReference>
<dbReference type="InterPro" id="IPR001296">
    <property type="entry name" value="Glyco_trans_1"/>
</dbReference>
<evidence type="ECO:0000256" key="1">
    <source>
        <dbReference type="ARBA" id="ARBA00022676"/>
    </source>
</evidence>
<dbReference type="GO" id="GO:0016757">
    <property type="term" value="F:glycosyltransferase activity"/>
    <property type="evidence" value="ECO:0007669"/>
    <property type="project" value="UniProtKB-KW"/>
</dbReference>
<evidence type="ECO:0000259" key="4">
    <source>
        <dbReference type="Pfam" id="PF13439"/>
    </source>
</evidence>
<reference evidence="5" key="1">
    <citation type="journal article" date="2014" name="Int. J. Syst. Evol. Microbiol.">
        <title>Complete genome sequence of Corynebacterium casei LMG S-19264T (=DSM 44701T), isolated from a smear-ripened cheese.</title>
        <authorList>
            <consortium name="US DOE Joint Genome Institute (JGI-PGF)"/>
            <person name="Walter F."/>
            <person name="Albersmeier A."/>
            <person name="Kalinowski J."/>
            <person name="Ruckert C."/>
        </authorList>
    </citation>
    <scope>NUCLEOTIDE SEQUENCE</scope>
    <source>
        <strain evidence="5">CCM 7905</strain>
    </source>
</reference>
<sequence length="379" mass="41902">MTTVLFVHPSPDLYGSDLQLLESVCAVIEQGYRATVVLPSAGPLVDRLEAVGATVEVMHFPVLRKAVMTPVGIAKYLVDSIRSLLRMRSAIARIDPIALYVNTITIPAWILAGRLSRRYTVCHVHEVIDHPRRMVRMGLAAPLRLASRIVCNSEASRRSVCETRPLAPREIDVVYNGVRSRDAVVEPARYDGELRIVLVGRIAPRKGTDLAVDALALVRQQGVDARLTLCGDVFPGYEWYEQDVRERAEKSGVGDFVDFLGYVSDTGVVLRQSNIAIVPSRQEPFGNVAVEAMLASRLVIAADVQGLLEIIDDGRTGLLFRAGDPDDLARQLTRVHNDEGLAEHVVEAAASTAGTRFSVERYRRDIVRSLRLERRPTLH</sequence>
<dbReference type="SUPFAM" id="SSF53756">
    <property type="entry name" value="UDP-Glycosyltransferase/glycogen phosphorylase"/>
    <property type="match status" value="1"/>
</dbReference>
<protein>
    <submittedName>
        <fullName evidence="5">Glycosyl transferase</fullName>
    </submittedName>
</protein>
<dbReference type="AlphaFoldDB" id="A0A917G8R3"/>
<evidence type="ECO:0000313" key="6">
    <source>
        <dbReference type="Proteomes" id="UP000654257"/>
    </source>
</evidence>
<dbReference type="EMBL" id="BMCU01000009">
    <property type="protein sequence ID" value="GGG29081.1"/>
    <property type="molecule type" value="Genomic_DNA"/>
</dbReference>
<comment type="caution">
    <text evidence="5">The sequence shown here is derived from an EMBL/GenBank/DDBJ whole genome shotgun (WGS) entry which is preliminary data.</text>
</comment>
<accession>A0A917G8R3</accession>
<dbReference type="PANTHER" id="PTHR12526:SF630">
    <property type="entry name" value="GLYCOSYLTRANSFERASE"/>
    <property type="match status" value="1"/>
</dbReference>
<name>A0A917G8R3_9NOCA</name>
<keyword evidence="6" id="KW-1185">Reference proteome</keyword>